<evidence type="ECO:0000256" key="1">
    <source>
        <dbReference type="SAM" id="SignalP"/>
    </source>
</evidence>
<keyword evidence="1" id="KW-0732">Signal</keyword>
<evidence type="ECO:0000313" key="3">
    <source>
        <dbReference type="Proteomes" id="UP001610446"/>
    </source>
</evidence>
<keyword evidence="3" id="KW-1185">Reference proteome</keyword>
<organism evidence="2 3">
    <name type="scientific">Aspergillus pseudoustus</name>
    <dbReference type="NCBI Taxonomy" id="1810923"/>
    <lineage>
        <taxon>Eukaryota</taxon>
        <taxon>Fungi</taxon>
        <taxon>Dikarya</taxon>
        <taxon>Ascomycota</taxon>
        <taxon>Pezizomycotina</taxon>
        <taxon>Eurotiomycetes</taxon>
        <taxon>Eurotiomycetidae</taxon>
        <taxon>Eurotiales</taxon>
        <taxon>Aspergillaceae</taxon>
        <taxon>Aspergillus</taxon>
        <taxon>Aspergillus subgen. Nidulantes</taxon>
    </lineage>
</organism>
<proteinExistence type="predicted"/>
<feature type="chain" id="PRO_5046854248" evidence="1">
    <location>
        <begin position="26"/>
        <end position="523"/>
    </location>
</feature>
<reference evidence="2 3" key="1">
    <citation type="submission" date="2024-07" db="EMBL/GenBank/DDBJ databases">
        <title>Section-level genome sequencing and comparative genomics of Aspergillus sections Usti and Cavernicolus.</title>
        <authorList>
            <consortium name="Lawrence Berkeley National Laboratory"/>
            <person name="Nybo J.L."/>
            <person name="Vesth T.C."/>
            <person name="Theobald S."/>
            <person name="Frisvad J.C."/>
            <person name="Larsen T.O."/>
            <person name="Kjaerboelling I."/>
            <person name="Rothschild-Mancinelli K."/>
            <person name="Lyhne E.K."/>
            <person name="Kogle M.E."/>
            <person name="Barry K."/>
            <person name="Clum A."/>
            <person name="Na H."/>
            <person name="Ledsgaard L."/>
            <person name="Lin J."/>
            <person name="Lipzen A."/>
            <person name="Kuo A."/>
            <person name="Riley R."/>
            <person name="Mondo S."/>
            <person name="Labutti K."/>
            <person name="Haridas S."/>
            <person name="Pangalinan J."/>
            <person name="Salamov A.A."/>
            <person name="Simmons B.A."/>
            <person name="Magnuson J.K."/>
            <person name="Chen J."/>
            <person name="Drula E."/>
            <person name="Henrissat B."/>
            <person name="Wiebenga A."/>
            <person name="Lubbers R.J."/>
            <person name="Gomes A.C."/>
            <person name="Makela M.R."/>
            <person name="Stajich J."/>
            <person name="Grigoriev I.V."/>
            <person name="Mortensen U.H."/>
            <person name="De Vries R.P."/>
            <person name="Baker S.E."/>
            <person name="Andersen M.R."/>
        </authorList>
    </citation>
    <scope>NUCLEOTIDE SEQUENCE [LARGE SCALE GENOMIC DNA]</scope>
    <source>
        <strain evidence="2 3">CBS 123904</strain>
    </source>
</reference>
<accession>A0ABR4JK85</accession>
<dbReference type="Proteomes" id="UP001610446">
    <property type="component" value="Unassembled WGS sequence"/>
</dbReference>
<gene>
    <name evidence="2" type="ORF">BJY01DRAFT_250480</name>
</gene>
<comment type="caution">
    <text evidence="2">The sequence shown here is derived from an EMBL/GenBank/DDBJ whole genome shotgun (WGS) entry which is preliminary data.</text>
</comment>
<feature type="signal peptide" evidence="1">
    <location>
        <begin position="1"/>
        <end position="25"/>
    </location>
</feature>
<dbReference type="EMBL" id="JBFXLU010000133">
    <property type="protein sequence ID" value="KAL2839383.1"/>
    <property type="molecule type" value="Genomic_DNA"/>
</dbReference>
<sequence length="523" mass="58495">MSFLTIPLTILEAIFVFALDLPVRAGYTLDGEKRRTVVPWGDITQNTKGTKEFIRAANSLFLASRHLHEIVAPLFYSRTTFAFEDVDCLGAFLDTIGASNRQSLRYVAINLEREDPSKDDGGYDEGVLTATFLRKTTQTLSNLPVALRAMWIYFPFEERSLAIDEETGTVHQPLRAALQRFKGIEELALVGYPHEVIWDILCDSKGCLGAKKEVSPVFLSLSALRLEGRLPSTVGSVGLTAALSVANLPCLTHLEFQGLDDKAGSEDQAEPSFLADAIQAMRPLQTFRWLRGSEPYSRAFRGPPVPQLLHDLHLRALISRHMDTLREVEIDLAGSLARAYAMGITAGSLAAVLNSLTDLQRATIVAPFLDLVKLFQAIVGSDANNSLSPLPSRHTLFRSLESLRLTLGSEEDTLNIALDSGELSRLFLCTNLYKVSQFRLRVVIGTRPEITKFVRSHKILRDNVKLYPELEQALLACMTERRHRSSILTNGEKKQAAREDWWALSLVDVYDYSPFWDDVRDVW</sequence>
<evidence type="ECO:0000313" key="2">
    <source>
        <dbReference type="EMBL" id="KAL2839383.1"/>
    </source>
</evidence>
<protein>
    <submittedName>
        <fullName evidence="2">Uncharacterized protein</fullName>
    </submittedName>
</protein>
<name>A0ABR4JK85_9EURO</name>